<organism evidence="3 4">
    <name type="scientific">Linnemannia exigua</name>
    <dbReference type="NCBI Taxonomy" id="604196"/>
    <lineage>
        <taxon>Eukaryota</taxon>
        <taxon>Fungi</taxon>
        <taxon>Fungi incertae sedis</taxon>
        <taxon>Mucoromycota</taxon>
        <taxon>Mortierellomycotina</taxon>
        <taxon>Mortierellomycetes</taxon>
        <taxon>Mortierellales</taxon>
        <taxon>Mortierellaceae</taxon>
        <taxon>Linnemannia</taxon>
    </lineage>
</organism>
<sequence>RRVPSLDIETALHWYIKGLESNTSKEVKLRQPHNLDQAINQTSLIHSILFPEFPTMSTTTTNKSDSAMDIDKLHVAINNLTTQVNNLSCNNGFGNTMPRPPKLTPEDKAYLIAKKGCFRCRKIGHMANQCRAFPT</sequence>
<dbReference type="Pfam" id="PF00098">
    <property type="entry name" value="zf-CCHC"/>
    <property type="match status" value="1"/>
</dbReference>
<dbReference type="InterPro" id="IPR036875">
    <property type="entry name" value="Znf_CCHC_sf"/>
</dbReference>
<dbReference type="InterPro" id="IPR001878">
    <property type="entry name" value="Znf_CCHC"/>
</dbReference>
<comment type="caution">
    <text evidence="3">The sequence shown here is derived from an EMBL/GenBank/DDBJ whole genome shotgun (WGS) entry which is preliminary data.</text>
</comment>
<dbReference type="GO" id="GO:0008270">
    <property type="term" value="F:zinc ion binding"/>
    <property type="evidence" value="ECO:0007669"/>
    <property type="project" value="UniProtKB-KW"/>
</dbReference>
<evidence type="ECO:0000313" key="3">
    <source>
        <dbReference type="EMBL" id="KAG0247182.1"/>
    </source>
</evidence>
<dbReference type="AlphaFoldDB" id="A0AAD4CZB0"/>
<accession>A0AAD4CZB0</accession>
<keyword evidence="1" id="KW-0479">Metal-binding</keyword>
<dbReference type="Proteomes" id="UP001194580">
    <property type="component" value="Unassembled WGS sequence"/>
</dbReference>
<evidence type="ECO:0000256" key="1">
    <source>
        <dbReference type="PROSITE-ProRule" id="PRU00047"/>
    </source>
</evidence>
<dbReference type="GO" id="GO:0003676">
    <property type="term" value="F:nucleic acid binding"/>
    <property type="evidence" value="ECO:0007669"/>
    <property type="project" value="InterPro"/>
</dbReference>
<keyword evidence="1" id="KW-0863">Zinc-finger</keyword>
<dbReference type="PROSITE" id="PS50158">
    <property type="entry name" value="ZF_CCHC"/>
    <property type="match status" value="1"/>
</dbReference>
<gene>
    <name evidence="3" type="ORF">BGZ95_008929</name>
</gene>
<protein>
    <recommendedName>
        <fullName evidence="2">CCHC-type domain-containing protein</fullName>
    </recommendedName>
</protein>
<reference evidence="3" key="1">
    <citation type="journal article" date="2020" name="Fungal Divers.">
        <title>Resolving the Mortierellaceae phylogeny through synthesis of multi-gene phylogenetics and phylogenomics.</title>
        <authorList>
            <person name="Vandepol N."/>
            <person name="Liber J."/>
            <person name="Desiro A."/>
            <person name="Na H."/>
            <person name="Kennedy M."/>
            <person name="Barry K."/>
            <person name="Grigoriev I.V."/>
            <person name="Miller A.N."/>
            <person name="O'Donnell K."/>
            <person name="Stajich J.E."/>
            <person name="Bonito G."/>
        </authorList>
    </citation>
    <scope>NUCLEOTIDE SEQUENCE</scope>
    <source>
        <strain evidence="3">NRRL 28262</strain>
    </source>
</reference>
<dbReference type="SUPFAM" id="SSF57756">
    <property type="entry name" value="Retrovirus zinc finger-like domains"/>
    <property type="match status" value="1"/>
</dbReference>
<feature type="non-terminal residue" evidence="3">
    <location>
        <position position="1"/>
    </location>
</feature>
<dbReference type="EMBL" id="JAAAIL010004937">
    <property type="protein sequence ID" value="KAG0247182.1"/>
    <property type="molecule type" value="Genomic_DNA"/>
</dbReference>
<keyword evidence="4" id="KW-1185">Reference proteome</keyword>
<dbReference type="SMART" id="SM00343">
    <property type="entry name" value="ZnF_C2HC"/>
    <property type="match status" value="1"/>
</dbReference>
<evidence type="ECO:0000259" key="2">
    <source>
        <dbReference type="PROSITE" id="PS50158"/>
    </source>
</evidence>
<feature type="domain" description="CCHC-type" evidence="2">
    <location>
        <begin position="117"/>
        <end position="131"/>
    </location>
</feature>
<keyword evidence="1" id="KW-0862">Zinc</keyword>
<evidence type="ECO:0000313" key="4">
    <source>
        <dbReference type="Proteomes" id="UP001194580"/>
    </source>
</evidence>
<proteinExistence type="predicted"/>
<name>A0AAD4CZB0_9FUNG</name>